<dbReference type="InterPro" id="IPR029057">
    <property type="entry name" value="PRTase-like"/>
</dbReference>
<sequence length="39" mass="4176">TKAHPDVQVYCAAVDERLNENGYIVPGLGDAGDRIFGTL</sequence>
<gene>
    <name evidence="2" type="ORF">IAB89_08870</name>
</gene>
<proteinExistence type="predicted"/>
<keyword evidence="2" id="KW-0808">Transferase</keyword>
<dbReference type="GO" id="GO:0016757">
    <property type="term" value="F:glycosyltransferase activity"/>
    <property type="evidence" value="ECO:0007669"/>
    <property type="project" value="UniProtKB-KW"/>
</dbReference>
<name>A0A9D1AP47_9FIRM</name>
<reference evidence="2" key="1">
    <citation type="submission" date="2020-10" db="EMBL/GenBank/DDBJ databases">
        <authorList>
            <person name="Gilroy R."/>
        </authorList>
    </citation>
    <scope>NUCLEOTIDE SEQUENCE</scope>
    <source>
        <strain evidence="2">ChiSxjej1B13-7958</strain>
    </source>
</reference>
<feature type="non-terminal residue" evidence="2">
    <location>
        <position position="1"/>
    </location>
</feature>
<dbReference type="SUPFAM" id="SSF53271">
    <property type="entry name" value="PRTase-like"/>
    <property type="match status" value="1"/>
</dbReference>
<evidence type="ECO:0000259" key="1">
    <source>
        <dbReference type="Pfam" id="PF14681"/>
    </source>
</evidence>
<protein>
    <submittedName>
        <fullName evidence="2">Uracil phosphoribosyltransferase</fullName>
    </submittedName>
</protein>
<evidence type="ECO:0000313" key="3">
    <source>
        <dbReference type="Proteomes" id="UP000824242"/>
    </source>
</evidence>
<keyword evidence="2" id="KW-0328">Glycosyltransferase</keyword>
<dbReference type="Pfam" id="PF14681">
    <property type="entry name" value="UPRTase"/>
    <property type="match status" value="1"/>
</dbReference>
<dbReference type="Gene3D" id="3.40.50.2020">
    <property type="match status" value="1"/>
</dbReference>
<dbReference type="AlphaFoldDB" id="A0A9D1AP47"/>
<evidence type="ECO:0000313" key="2">
    <source>
        <dbReference type="EMBL" id="HIR47748.1"/>
    </source>
</evidence>
<accession>A0A9D1AP47</accession>
<organism evidence="2 3">
    <name type="scientific">Candidatus Caccousia avicola</name>
    <dbReference type="NCBI Taxonomy" id="2840721"/>
    <lineage>
        <taxon>Bacteria</taxon>
        <taxon>Bacillati</taxon>
        <taxon>Bacillota</taxon>
        <taxon>Clostridia</taxon>
        <taxon>Eubacteriales</taxon>
        <taxon>Oscillospiraceae</taxon>
        <taxon>Oscillospiraceae incertae sedis</taxon>
        <taxon>Candidatus Caccousia</taxon>
    </lineage>
</organism>
<feature type="domain" description="Phosphoribosyltransferase" evidence="1">
    <location>
        <begin position="2"/>
        <end position="38"/>
    </location>
</feature>
<dbReference type="InterPro" id="IPR000836">
    <property type="entry name" value="PRTase_dom"/>
</dbReference>
<reference evidence="2" key="2">
    <citation type="journal article" date="2021" name="PeerJ">
        <title>Extensive microbial diversity within the chicken gut microbiome revealed by metagenomics and culture.</title>
        <authorList>
            <person name="Gilroy R."/>
            <person name="Ravi A."/>
            <person name="Getino M."/>
            <person name="Pursley I."/>
            <person name="Horton D.L."/>
            <person name="Alikhan N.F."/>
            <person name="Baker D."/>
            <person name="Gharbi K."/>
            <person name="Hall N."/>
            <person name="Watson M."/>
            <person name="Adriaenssens E.M."/>
            <person name="Foster-Nyarko E."/>
            <person name="Jarju S."/>
            <person name="Secka A."/>
            <person name="Antonio M."/>
            <person name="Oren A."/>
            <person name="Chaudhuri R.R."/>
            <person name="La Ragione R."/>
            <person name="Hildebrand F."/>
            <person name="Pallen M.J."/>
        </authorList>
    </citation>
    <scope>NUCLEOTIDE SEQUENCE</scope>
    <source>
        <strain evidence="2">ChiSxjej1B13-7958</strain>
    </source>
</reference>
<dbReference type="Proteomes" id="UP000824242">
    <property type="component" value="Unassembled WGS sequence"/>
</dbReference>
<dbReference type="EMBL" id="DVGZ01000096">
    <property type="protein sequence ID" value="HIR47748.1"/>
    <property type="molecule type" value="Genomic_DNA"/>
</dbReference>
<comment type="caution">
    <text evidence="2">The sequence shown here is derived from an EMBL/GenBank/DDBJ whole genome shotgun (WGS) entry which is preliminary data.</text>
</comment>